<dbReference type="AlphaFoldDB" id="A0A0E2QK58"/>
<protein>
    <submittedName>
        <fullName evidence="2">Uncharacterized protein</fullName>
    </submittedName>
</protein>
<feature type="region of interest" description="Disordered" evidence="1">
    <location>
        <begin position="61"/>
        <end position="81"/>
    </location>
</feature>
<sequence>MWWRPNGKRRRSNVPNKNGAKIGAFSFELAIHIPKPLIQDWITGHTIARTMAAIAERRITTNGTKRLPLKNDKASGNLRKL</sequence>
<accession>A0A0E2QK58</accession>
<dbReference type="Proteomes" id="UP000024559">
    <property type="component" value="Chromosome"/>
</dbReference>
<comment type="caution">
    <text evidence="2">The sequence shown here is derived from an EMBL/GenBank/DDBJ whole genome shotgun (WGS) entry which is preliminary data.</text>
</comment>
<dbReference type="EMBL" id="AZJT01000011">
    <property type="protein sequence ID" value="ETW91712.1"/>
    <property type="molecule type" value="Genomic_DNA"/>
</dbReference>
<proteinExistence type="predicted"/>
<name>A0A0E2QK58_STRTR</name>
<reference evidence="3" key="1">
    <citation type="submission" date="2013-12" db="EMBL/GenBank/DDBJ databases">
        <title>Genome sequences of Streptococcus thermophilus strains MTH17CL396 and M17PTZA496 isolated from Fontina cheese in Valle d'Aosta region (Italy).</title>
        <authorList>
            <person name="Treu L."/>
            <person name="Giacomini A."/>
            <person name="Corich V."/>
            <person name="Vendramin V."/>
            <person name="Bovo B."/>
        </authorList>
    </citation>
    <scope>NUCLEOTIDE SEQUENCE [LARGE SCALE GENOMIC DNA]</scope>
    <source>
        <strain evidence="3">M17PTZA496</strain>
    </source>
</reference>
<evidence type="ECO:0000313" key="2">
    <source>
        <dbReference type="EMBL" id="ETW91712.1"/>
    </source>
</evidence>
<organism evidence="2 3">
    <name type="scientific">Streptococcus thermophilus M17PTZA496</name>
    <dbReference type="NCBI Taxonomy" id="1433289"/>
    <lineage>
        <taxon>Bacteria</taxon>
        <taxon>Bacillati</taxon>
        <taxon>Bacillota</taxon>
        <taxon>Bacilli</taxon>
        <taxon>Lactobacillales</taxon>
        <taxon>Streptococcaceae</taxon>
        <taxon>Streptococcus</taxon>
    </lineage>
</organism>
<dbReference type="HOGENOM" id="CLU_2572524_0_0_9"/>
<gene>
    <name evidence="2" type="ORF">X841_01320</name>
</gene>
<evidence type="ECO:0000256" key="1">
    <source>
        <dbReference type="SAM" id="MobiDB-lite"/>
    </source>
</evidence>
<evidence type="ECO:0000313" key="3">
    <source>
        <dbReference type="Proteomes" id="UP000024559"/>
    </source>
</evidence>